<dbReference type="AlphaFoldDB" id="A0A0J9UYQ4"/>
<dbReference type="KEGG" id="fox:FOXG_19307"/>
<protein>
    <submittedName>
        <fullName evidence="2">Uncharacterized protein</fullName>
    </submittedName>
</protein>
<dbReference type="VEuPathDB" id="FungiDB:FOXG_19307"/>
<dbReference type="RefSeq" id="XP_018242509.1">
    <property type="nucleotide sequence ID" value="XM_018399514.1"/>
</dbReference>
<gene>
    <name evidence="2" type="ORF">FOXG_19307</name>
</gene>
<evidence type="ECO:0000313" key="2">
    <source>
        <dbReference type="EMBL" id="KNB04464.1"/>
    </source>
</evidence>
<reference evidence="2" key="1">
    <citation type="submission" date="2007-04" db="EMBL/GenBank/DDBJ databases">
        <authorList>
            <consortium name="The Broad Institute Genome Sequencing Platform"/>
            <person name="Birren B."/>
            <person name="Lander E."/>
            <person name="Galagan J."/>
            <person name="Nusbaum C."/>
            <person name="Devon K."/>
            <person name="Ma L.-J."/>
            <person name="Jaffe D."/>
            <person name="Butler J."/>
            <person name="Alvarez P."/>
            <person name="Gnerre S."/>
            <person name="Grabherr M."/>
            <person name="Kleber M."/>
            <person name="Mauceli E."/>
            <person name="Brockman W."/>
            <person name="MacCallum I.A."/>
            <person name="Young S."/>
            <person name="LaButti K."/>
            <person name="DeCaprio D."/>
            <person name="Crawford M."/>
            <person name="Koehrsen M."/>
            <person name="Engels R."/>
            <person name="Montgomery P."/>
            <person name="Pearson M."/>
            <person name="Howarth C."/>
            <person name="Larson L."/>
            <person name="White J."/>
            <person name="O'Leary S."/>
            <person name="Kodira C."/>
            <person name="Zeng Q."/>
            <person name="Yandava C."/>
            <person name="Alvarado L."/>
            <person name="Kistler C."/>
            <person name="Shim W.-B."/>
            <person name="Kang S."/>
            <person name="Woloshuk C."/>
        </authorList>
    </citation>
    <scope>NUCLEOTIDE SEQUENCE</scope>
    <source>
        <strain evidence="2">4287</strain>
    </source>
</reference>
<dbReference type="GeneID" id="28960013"/>
<evidence type="ECO:0000256" key="1">
    <source>
        <dbReference type="SAM" id="MobiDB-lite"/>
    </source>
</evidence>
<evidence type="ECO:0000313" key="3">
    <source>
        <dbReference type="Proteomes" id="UP000009097"/>
    </source>
</evidence>
<reference evidence="2" key="2">
    <citation type="journal article" date="2010" name="Nature">
        <title>Comparative genomics reveals mobile pathogenicity chromosomes in Fusarium.</title>
        <authorList>
            <person name="Ma L.J."/>
            <person name="van der Does H.C."/>
            <person name="Borkovich K.A."/>
            <person name="Coleman J.J."/>
            <person name="Daboussi M.J."/>
            <person name="Di Pietro A."/>
            <person name="Dufresne M."/>
            <person name="Freitag M."/>
            <person name="Grabherr M."/>
            <person name="Henrissat B."/>
            <person name="Houterman P.M."/>
            <person name="Kang S."/>
            <person name="Shim W.B."/>
            <person name="Woloshuk C."/>
            <person name="Xie X."/>
            <person name="Xu J.R."/>
            <person name="Antoniw J."/>
            <person name="Baker S.E."/>
            <person name="Bluhm B.H."/>
            <person name="Breakspear A."/>
            <person name="Brown D.W."/>
            <person name="Butchko R.A."/>
            <person name="Chapman S."/>
            <person name="Coulson R."/>
            <person name="Coutinho P.M."/>
            <person name="Danchin E.G."/>
            <person name="Diener A."/>
            <person name="Gale L.R."/>
            <person name="Gardiner D.M."/>
            <person name="Goff S."/>
            <person name="Hammond-Kosack K.E."/>
            <person name="Hilburn K."/>
            <person name="Hua-Van A."/>
            <person name="Jonkers W."/>
            <person name="Kazan K."/>
            <person name="Kodira C.D."/>
            <person name="Koehrsen M."/>
            <person name="Kumar L."/>
            <person name="Lee Y.H."/>
            <person name="Li L."/>
            <person name="Manners J.M."/>
            <person name="Miranda-Saavedra D."/>
            <person name="Mukherjee M."/>
            <person name="Park G."/>
            <person name="Park J."/>
            <person name="Park S.Y."/>
            <person name="Proctor R.H."/>
            <person name="Regev A."/>
            <person name="Ruiz-Roldan M.C."/>
            <person name="Sain D."/>
            <person name="Sakthikumar S."/>
            <person name="Sykes S."/>
            <person name="Schwartz D.C."/>
            <person name="Turgeon B.G."/>
            <person name="Wapinski I."/>
            <person name="Yoder O."/>
            <person name="Young S."/>
            <person name="Zeng Q."/>
            <person name="Zhou S."/>
            <person name="Galagan J."/>
            <person name="Cuomo C.A."/>
            <person name="Kistler H.C."/>
            <person name="Rep M."/>
        </authorList>
    </citation>
    <scope>NUCLEOTIDE SEQUENCE [LARGE SCALE GENOMIC DNA]</scope>
    <source>
        <strain evidence="2">4287</strain>
    </source>
</reference>
<proteinExistence type="predicted"/>
<dbReference type="Proteomes" id="UP000009097">
    <property type="component" value="Unassembled WGS sequence"/>
</dbReference>
<sequence>MTVPTFSHFNRYPCGITLSLLSRYSFPETAVAEWGREIRDNGKQSESEPEFAVENNEHVFNYQREEYCNGADLRQGKKGRRKKPKKWQRWSSKAKGVALAGG</sequence>
<name>A0A0J9UYQ4_FUSO4</name>
<organism evidence="2 3">
    <name type="scientific">Fusarium oxysporum f. sp. lycopersici (strain 4287 / CBS 123668 / FGSC 9935 / NRRL 34936)</name>
    <name type="common">Fusarium vascular wilt of tomato</name>
    <dbReference type="NCBI Taxonomy" id="426428"/>
    <lineage>
        <taxon>Eukaryota</taxon>
        <taxon>Fungi</taxon>
        <taxon>Dikarya</taxon>
        <taxon>Ascomycota</taxon>
        <taxon>Pezizomycotina</taxon>
        <taxon>Sordariomycetes</taxon>
        <taxon>Hypocreomycetidae</taxon>
        <taxon>Hypocreales</taxon>
        <taxon>Nectriaceae</taxon>
        <taxon>Fusarium</taxon>
        <taxon>Fusarium oxysporum species complex</taxon>
    </lineage>
</organism>
<feature type="region of interest" description="Disordered" evidence="1">
    <location>
        <begin position="72"/>
        <end position="102"/>
    </location>
</feature>
<accession>A0A0J9UYQ4</accession>
<feature type="compositionally biased region" description="Basic residues" evidence="1">
    <location>
        <begin position="76"/>
        <end position="88"/>
    </location>
</feature>
<dbReference type="EMBL" id="DS231702">
    <property type="protein sequence ID" value="KNB04464.1"/>
    <property type="molecule type" value="Genomic_DNA"/>
</dbReference>